<dbReference type="Gene3D" id="3.40.190.10">
    <property type="entry name" value="Periplasmic binding protein-like II"/>
    <property type="match status" value="2"/>
</dbReference>
<dbReference type="Pfam" id="PF03466">
    <property type="entry name" value="LysR_substrate"/>
    <property type="match status" value="1"/>
</dbReference>
<evidence type="ECO:0000256" key="4">
    <source>
        <dbReference type="ARBA" id="ARBA00023163"/>
    </source>
</evidence>
<dbReference type="InterPro" id="IPR036388">
    <property type="entry name" value="WH-like_DNA-bd_sf"/>
</dbReference>
<comment type="caution">
    <text evidence="6">The sequence shown here is derived from an EMBL/GenBank/DDBJ whole genome shotgun (WGS) entry which is preliminary data.</text>
</comment>
<keyword evidence="4" id="KW-0804">Transcription</keyword>
<dbReference type="CDD" id="cd05466">
    <property type="entry name" value="PBP2_LTTR_substrate"/>
    <property type="match status" value="1"/>
</dbReference>
<dbReference type="InterPro" id="IPR000847">
    <property type="entry name" value="LysR_HTH_N"/>
</dbReference>
<dbReference type="EMBL" id="JBHLYR010000063">
    <property type="protein sequence ID" value="MFB9994719.1"/>
    <property type="molecule type" value="Genomic_DNA"/>
</dbReference>
<dbReference type="PROSITE" id="PS50931">
    <property type="entry name" value="HTH_LYSR"/>
    <property type="match status" value="1"/>
</dbReference>
<reference evidence="6 7" key="1">
    <citation type="submission" date="2024-09" db="EMBL/GenBank/DDBJ databases">
        <authorList>
            <person name="Sun Q."/>
            <person name="Mori K."/>
        </authorList>
    </citation>
    <scope>NUCLEOTIDE SEQUENCE [LARGE SCALE GENOMIC DNA]</scope>
    <source>
        <strain evidence="6 7">JCM 13503</strain>
    </source>
</reference>
<accession>A0ABV6B4N7</accession>
<evidence type="ECO:0000256" key="1">
    <source>
        <dbReference type="ARBA" id="ARBA00009437"/>
    </source>
</evidence>
<keyword evidence="3" id="KW-0238">DNA-binding</keyword>
<dbReference type="InterPro" id="IPR005119">
    <property type="entry name" value="LysR_subst-bd"/>
</dbReference>
<name>A0ABV6B4N7_9DEIO</name>
<dbReference type="RefSeq" id="WP_380015931.1">
    <property type="nucleotide sequence ID" value="NZ_JBHLYR010000063.1"/>
</dbReference>
<comment type="similarity">
    <text evidence="1">Belongs to the LysR transcriptional regulatory family.</text>
</comment>
<keyword evidence="2" id="KW-0805">Transcription regulation</keyword>
<protein>
    <submittedName>
        <fullName evidence="6">LysR family transcriptional regulator</fullName>
    </submittedName>
</protein>
<evidence type="ECO:0000256" key="2">
    <source>
        <dbReference type="ARBA" id="ARBA00023015"/>
    </source>
</evidence>
<evidence type="ECO:0000256" key="3">
    <source>
        <dbReference type="ARBA" id="ARBA00023125"/>
    </source>
</evidence>
<dbReference type="PANTHER" id="PTHR30419">
    <property type="entry name" value="HTH-TYPE TRANSCRIPTIONAL REGULATOR YBHD"/>
    <property type="match status" value="1"/>
</dbReference>
<sequence length="327" mass="34391">MTDSRGWQPSLAQLRALVAVTQAGSFSQAAATLGVTQSGLSHAVVSLEAGLGCSLLTRTRRGVTVTAAGERVVGRAREILALVETLPAEVATPGEVTGTVRLVCFRSVATHLLPIVLHHLSAEHPRVHVEVDDGCLEREEVERAVLSGKADLGIAQLPVHGHLQVWPLASDPYVLVVPQGMKAPTGPVWEALAELPYIELQCSGALSVVEACVHAGFHHRPAMRLREDSSILALVARGAGFSILPRLAVEPVPAGVAIWPLGLEQRRELGVVVLPGVGRRPAVRALRQLLRSQIGLTPGVVQGLLQARGGQPEPASSLLQSSTVPGA</sequence>
<dbReference type="InterPro" id="IPR036390">
    <property type="entry name" value="WH_DNA-bd_sf"/>
</dbReference>
<keyword evidence="7" id="KW-1185">Reference proteome</keyword>
<gene>
    <name evidence="6" type="ORF">ACFFLM_22430</name>
</gene>
<dbReference type="SUPFAM" id="SSF46785">
    <property type="entry name" value="Winged helix' DNA-binding domain"/>
    <property type="match status" value="1"/>
</dbReference>
<dbReference type="Proteomes" id="UP001589733">
    <property type="component" value="Unassembled WGS sequence"/>
</dbReference>
<evidence type="ECO:0000259" key="5">
    <source>
        <dbReference type="PROSITE" id="PS50931"/>
    </source>
</evidence>
<dbReference type="Gene3D" id="1.10.10.10">
    <property type="entry name" value="Winged helix-like DNA-binding domain superfamily/Winged helix DNA-binding domain"/>
    <property type="match status" value="1"/>
</dbReference>
<dbReference type="Pfam" id="PF00126">
    <property type="entry name" value="HTH_1"/>
    <property type="match status" value="1"/>
</dbReference>
<dbReference type="InterPro" id="IPR050950">
    <property type="entry name" value="HTH-type_LysR_regulators"/>
</dbReference>
<evidence type="ECO:0000313" key="7">
    <source>
        <dbReference type="Proteomes" id="UP001589733"/>
    </source>
</evidence>
<organism evidence="6 7">
    <name type="scientific">Deinococcus oregonensis</name>
    <dbReference type="NCBI Taxonomy" id="1805970"/>
    <lineage>
        <taxon>Bacteria</taxon>
        <taxon>Thermotogati</taxon>
        <taxon>Deinococcota</taxon>
        <taxon>Deinococci</taxon>
        <taxon>Deinococcales</taxon>
        <taxon>Deinococcaceae</taxon>
        <taxon>Deinococcus</taxon>
    </lineage>
</organism>
<evidence type="ECO:0000313" key="6">
    <source>
        <dbReference type="EMBL" id="MFB9994719.1"/>
    </source>
</evidence>
<dbReference type="PRINTS" id="PR00039">
    <property type="entry name" value="HTHLYSR"/>
</dbReference>
<proteinExistence type="inferred from homology"/>
<dbReference type="SUPFAM" id="SSF53850">
    <property type="entry name" value="Periplasmic binding protein-like II"/>
    <property type="match status" value="1"/>
</dbReference>
<feature type="domain" description="HTH lysR-type" evidence="5">
    <location>
        <begin position="9"/>
        <end position="66"/>
    </location>
</feature>